<evidence type="ECO:0000259" key="1">
    <source>
        <dbReference type="PROSITE" id="PS51819"/>
    </source>
</evidence>
<dbReference type="AlphaFoldDB" id="A0A5C8ZHT7"/>
<keyword evidence="3" id="KW-1185">Reference proteome</keyword>
<dbReference type="InterPro" id="IPR029068">
    <property type="entry name" value="Glyas_Bleomycin-R_OHBP_Dase"/>
</dbReference>
<dbReference type="RefSeq" id="WP_147925093.1">
    <property type="nucleotide sequence ID" value="NZ_VKAC01000002.1"/>
</dbReference>
<dbReference type="InterPro" id="IPR037523">
    <property type="entry name" value="VOC_core"/>
</dbReference>
<reference evidence="2 3" key="1">
    <citation type="submission" date="2019-07" db="EMBL/GenBank/DDBJ databases">
        <title>Quadrisphaera sp. strain DD2A genome sequencing and assembly.</title>
        <authorList>
            <person name="Kim I."/>
        </authorList>
    </citation>
    <scope>NUCLEOTIDE SEQUENCE [LARGE SCALE GENOMIC DNA]</scope>
    <source>
        <strain evidence="2 3">DD2A</strain>
    </source>
</reference>
<proteinExistence type="predicted"/>
<dbReference type="Pfam" id="PF18029">
    <property type="entry name" value="Glyoxalase_6"/>
    <property type="match status" value="1"/>
</dbReference>
<dbReference type="PROSITE" id="PS51819">
    <property type="entry name" value="VOC"/>
    <property type="match status" value="1"/>
</dbReference>
<dbReference type="Proteomes" id="UP000321234">
    <property type="component" value="Unassembled WGS sequence"/>
</dbReference>
<sequence length="118" mass="13030">MRYRLDQVVIDAVDPQRLVRFYAALLGGDPVDRARGWSHVQPPGFPKLSFQPVPEPVTGKNRLHLDVEVDDDDDALQVATARAEELGGQRVGAPVRDDAGAYQVVRDPEGNVFCFVCD</sequence>
<dbReference type="PANTHER" id="PTHR35908:SF1">
    <property type="entry name" value="CONSERVED PROTEIN"/>
    <property type="match status" value="1"/>
</dbReference>
<dbReference type="OrthoDB" id="3295209at2"/>
<feature type="domain" description="VOC" evidence="1">
    <location>
        <begin position="4"/>
        <end position="118"/>
    </location>
</feature>
<evidence type="ECO:0000313" key="2">
    <source>
        <dbReference type="EMBL" id="TXR57452.1"/>
    </source>
</evidence>
<gene>
    <name evidence="2" type="ORF">FMM08_04185</name>
</gene>
<dbReference type="Gene3D" id="3.10.180.10">
    <property type="entry name" value="2,3-Dihydroxybiphenyl 1,2-Dioxygenase, domain 1"/>
    <property type="match status" value="1"/>
</dbReference>
<dbReference type="SUPFAM" id="SSF54593">
    <property type="entry name" value="Glyoxalase/Bleomycin resistance protein/Dihydroxybiphenyl dioxygenase"/>
    <property type="match status" value="1"/>
</dbReference>
<protein>
    <submittedName>
        <fullName evidence="2">VOC family protein</fullName>
    </submittedName>
</protein>
<dbReference type="InterPro" id="IPR041581">
    <property type="entry name" value="Glyoxalase_6"/>
</dbReference>
<accession>A0A5C8ZHT7</accession>
<organism evidence="2 3">
    <name type="scientific">Quadrisphaera setariae</name>
    <dbReference type="NCBI Taxonomy" id="2593304"/>
    <lineage>
        <taxon>Bacteria</taxon>
        <taxon>Bacillati</taxon>
        <taxon>Actinomycetota</taxon>
        <taxon>Actinomycetes</taxon>
        <taxon>Kineosporiales</taxon>
        <taxon>Kineosporiaceae</taxon>
        <taxon>Quadrisphaera</taxon>
    </lineage>
</organism>
<name>A0A5C8ZHT7_9ACTN</name>
<dbReference type="EMBL" id="VKAC01000002">
    <property type="protein sequence ID" value="TXR57452.1"/>
    <property type="molecule type" value="Genomic_DNA"/>
</dbReference>
<evidence type="ECO:0000313" key="3">
    <source>
        <dbReference type="Proteomes" id="UP000321234"/>
    </source>
</evidence>
<comment type="caution">
    <text evidence="2">The sequence shown here is derived from an EMBL/GenBank/DDBJ whole genome shotgun (WGS) entry which is preliminary data.</text>
</comment>
<dbReference type="CDD" id="cd06587">
    <property type="entry name" value="VOC"/>
    <property type="match status" value="1"/>
</dbReference>
<dbReference type="PANTHER" id="PTHR35908">
    <property type="entry name" value="HYPOTHETICAL FUSION PROTEIN"/>
    <property type="match status" value="1"/>
</dbReference>